<reference evidence="2 3" key="2">
    <citation type="journal article" date="2012" name="J. Bacteriol.">
        <title>Complete genome sequences of six strains of the genus Methylobacterium.</title>
        <authorList>
            <person name="Marx C.J."/>
            <person name="Bringel F."/>
            <person name="Chistoserdova L."/>
            <person name="Moulin L."/>
            <person name="Farhan Ul Haque M."/>
            <person name="Fleischman D.E."/>
            <person name="Gruffaz C."/>
            <person name="Jourand P."/>
            <person name="Knief C."/>
            <person name="Lee M.C."/>
            <person name="Muller E.E."/>
            <person name="Nadalig T."/>
            <person name="Peyraud R."/>
            <person name="Roselli S."/>
            <person name="Russ L."/>
            <person name="Goodwin L.A."/>
            <person name="Ivanova N."/>
            <person name="Kyrpides N."/>
            <person name="Lajus A."/>
            <person name="Land M.L."/>
            <person name="Medigue C."/>
            <person name="Mikhailova N."/>
            <person name="Nolan M."/>
            <person name="Woyke T."/>
            <person name="Stolyar S."/>
            <person name="Vorholt J.A."/>
            <person name="Vuilleumier S."/>
        </authorList>
    </citation>
    <scope>NUCLEOTIDE SEQUENCE [LARGE SCALE GENOMIC DNA]</scope>
    <source>
        <strain evidence="3">CM4 / NCIMB 13688</strain>
    </source>
</reference>
<dbReference type="HOGENOM" id="CLU_1249410_0_0_5"/>
<sequence length="221" mass="23133">MFKAPNKKARRSSLGVGCVWLVLFCPMICGTARTRRTGASRALSVTSSLTPAARRWVAAGRQPVRQPAEGAYPRCLPSPRQWPTGTAAPTKPTTPRRVGRTAGRTGSCRALPAKASRAVSGSAATAGWWSAPRLVQPLPPPAHPLRAAQRHLRGLHQPHREPHHTQPNQTVLLGAPSPAPGCDRRMWNAPSAGSAIGAACTLNGLAASTLQPGVSPASPAS</sequence>
<feature type="region of interest" description="Disordered" evidence="1">
    <location>
        <begin position="68"/>
        <end position="114"/>
    </location>
</feature>
<dbReference type="Proteomes" id="UP000002385">
    <property type="component" value="Chromosome"/>
</dbReference>
<dbReference type="KEGG" id="mch:Mchl_4000"/>
<reference evidence="3" key="1">
    <citation type="submission" date="2008-12" db="EMBL/GenBank/DDBJ databases">
        <title>Complete sequence of chromosome of Methylobacterium chloromethanicum CM4.</title>
        <authorList>
            <consortium name="US DOE Joint Genome Institute"/>
            <person name="Lucas S."/>
            <person name="Copeland A."/>
            <person name="Lapidus A."/>
            <person name="Glavina del Rio T."/>
            <person name="Dalin E."/>
            <person name="Tice H."/>
            <person name="Bruce D."/>
            <person name="Goodwin L."/>
            <person name="Pitluck S."/>
            <person name="Chertkov O."/>
            <person name="Brettin T."/>
            <person name="Detter J.C."/>
            <person name="Han C."/>
            <person name="Larimer F."/>
            <person name="Land M."/>
            <person name="Hauser L."/>
            <person name="Kyrpides N."/>
            <person name="Mikhailova N."/>
            <person name="Marx C."/>
            <person name="Richardson P."/>
        </authorList>
    </citation>
    <scope>NUCLEOTIDE SEQUENCE [LARGE SCALE GENOMIC DNA]</scope>
    <source>
        <strain evidence="3">CM4 / NCIMB 13688</strain>
    </source>
</reference>
<evidence type="ECO:0000313" key="2">
    <source>
        <dbReference type="EMBL" id="ACK84804.1"/>
    </source>
</evidence>
<dbReference type="AlphaFoldDB" id="B7KYQ3"/>
<protein>
    <submittedName>
        <fullName evidence="2">Uncharacterized protein</fullName>
    </submittedName>
</protein>
<feature type="compositionally biased region" description="Low complexity" evidence="1">
    <location>
        <begin position="83"/>
        <end position="95"/>
    </location>
</feature>
<dbReference type="EMBL" id="CP001298">
    <property type="protein sequence ID" value="ACK84804.1"/>
    <property type="molecule type" value="Genomic_DNA"/>
</dbReference>
<evidence type="ECO:0000256" key="1">
    <source>
        <dbReference type="SAM" id="MobiDB-lite"/>
    </source>
</evidence>
<evidence type="ECO:0000313" key="3">
    <source>
        <dbReference type="Proteomes" id="UP000002385"/>
    </source>
</evidence>
<organism evidence="2 3">
    <name type="scientific">Methylorubrum extorquens (strain CM4 / NCIMB 13688)</name>
    <name type="common">Methylobacterium extorquens</name>
    <dbReference type="NCBI Taxonomy" id="440085"/>
    <lineage>
        <taxon>Bacteria</taxon>
        <taxon>Pseudomonadati</taxon>
        <taxon>Pseudomonadota</taxon>
        <taxon>Alphaproteobacteria</taxon>
        <taxon>Hyphomicrobiales</taxon>
        <taxon>Methylobacteriaceae</taxon>
        <taxon>Methylorubrum</taxon>
    </lineage>
</organism>
<accession>B7KYQ3</accession>
<name>B7KYQ3_METC4</name>
<gene>
    <name evidence="2" type="ordered locus">Mchl_4000</name>
</gene>
<proteinExistence type="predicted"/>